<evidence type="ECO:0000313" key="2">
    <source>
        <dbReference type="Proteomes" id="UP000243797"/>
    </source>
</evidence>
<dbReference type="PANTHER" id="PTHR38115">
    <property type="entry name" value="LIPOCALIN-LIKE DOMAIN-CONTAINING PROTEIN"/>
    <property type="match status" value="1"/>
</dbReference>
<dbReference type="InterPro" id="IPR053037">
    <property type="entry name" value="Pericyclase_pydY-like"/>
</dbReference>
<dbReference type="InParanoid" id="A0A2K1QSP9"/>
<sequence>MSVPDSVTIKNLNGTYLMNKTLSDPFDEVLQMQEVGWLVRQAARFSSVSIAIEQYDNEEGNSFVEVKQTSSGGIQSTEERTMDWVWREKKDSIFGMVKGRSRFCKIDEINDEYLKTGWDQKSLEACDNLVVNSIAESIGLRGDPWIADQIWGFQIIDGVRRHVRRILFSRGAKTLQVQTVYDWKEE</sequence>
<dbReference type="EMBL" id="NKHZ01000047">
    <property type="protein sequence ID" value="PNS18009.1"/>
    <property type="molecule type" value="Genomic_DNA"/>
</dbReference>
<dbReference type="OrthoDB" id="425354at2759"/>
<gene>
    <name evidence="1" type="ORF">CAC42_3968</name>
</gene>
<name>A0A2K1QSP9_9PEZI</name>
<dbReference type="PANTHER" id="PTHR38115:SF1">
    <property type="entry name" value="LIPOCALIN-LIKE DOMAIN-CONTAINING PROTEIN"/>
    <property type="match status" value="1"/>
</dbReference>
<accession>A0A2K1QSP9</accession>
<dbReference type="AlphaFoldDB" id="A0A2K1QSP9"/>
<reference evidence="1 2" key="1">
    <citation type="submission" date="2017-06" db="EMBL/GenBank/DDBJ databases">
        <title>Draft genome sequence of a variant of Elsinoe murrayae.</title>
        <authorList>
            <person name="Cheng Q."/>
        </authorList>
    </citation>
    <scope>NUCLEOTIDE SEQUENCE [LARGE SCALE GENOMIC DNA]</scope>
    <source>
        <strain evidence="1 2">CQ-2017a</strain>
    </source>
</reference>
<comment type="caution">
    <text evidence="1">The sequence shown here is derived from an EMBL/GenBank/DDBJ whole genome shotgun (WGS) entry which is preliminary data.</text>
</comment>
<dbReference type="Proteomes" id="UP000243797">
    <property type="component" value="Unassembled WGS sequence"/>
</dbReference>
<keyword evidence="2" id="KW-1185">Reference proteome</keyword>
<organism evidence="1 2">
    <name type="scientific">Sphaceloma murrayae</name>
    <dbReference type="NCBI Taxonomy" id="2082308"/>
    <lineage>
        <taxon>Eukaryota</taxon>
        <taxon>Fungi</taxon>
        <taxon>Dikarya</taxon>
        <taxon>Ascomycota</taxon>
        <taxon>Pezizomycotina</taxon>
        <taxon>Dothideomycetes</taxon>
        <taxon>Dothideomycetidae</taxon>
        <taxon>Myriangiales</taxon>
        <taxon>Elsinoaceae</taxon>
        <taxon>Sphaceloma</taxon>
    </lineage>
</organism>
<proteinExistence type="predicted"/>
<protein>
    <submittedName>
        <fullName evidence="1">Uncharacterized protein</fullName>
    </submittedName>
</protein>
<evidence type="ECO:0000313" key="1">
    <source>
        <dbReference type="EMBL" id="PNS18009.1"/>
    </source>
</evidence>